<dbReference type="Pfam" id="PF09994">
    <property type="entry name" value="T6SS_Tle1-like_cat"/>
    <property type="match status" value="1"/>
</dbReference>
<proteinExistence type="predicted"/>
<gene>
    <name evidence="3" type="ORF">D9619_013155</name>
</gene>
<feature type="domain" description="T6SS Phospholipase effector Tle1-like catalytic" evidence="2">
    <location>
        <begin position="49"/>
        <end position="401"/>
    </location>
</feature>
<organism evidence="3 4">
    <name type="scientific">Psilocybe cf. subviscida</name>
    <dbReference type="NCBI Taxonomy" id="2480587"/>
    <lineage>
        <taxon>Eukaryota</taxon>
        <taxon>Fungi</taxon>
        <taxon>Dikarya</taxon>
        <taxon>Basidiomycota</taxon>
        <taxon>Agaricomycotina</taxon>
        <taxon>Agaricomycetes</taxon>
        <taxon>Agaricomycetidae</taxon>
        <taxon>Agaricales</taxon>
        <taxon>Agaricineae</taxon>
        <taxon>Strophariaceae</taxon>
        <taxon>Psilocybe</taxon>
    </lineage>
</organism>
<dbReference type="InterPro" id="IPR018712">
    <property type="entry name" value="Tle1-like_cat"/>
</dbReference>
<dbReference type="PANTHER" id="PTHR33840">
    <property type="match status" value="1"/>
</dbReference>
<comment type="caution">
    <text evidence="3">The sequence shown here is derived from an EMBL/GenBank/DDBJ whole genome shotgun (WGS) entry which is preliminary data.</text>
</comment>
<feature type="compositionally biased region" description="Basic and acidic residues" evidence="1">
    <location>
        <begin position="554"/>
        <end position="565"/>
    </location>
</feature>
<evidence type="ECO:0000313" key="3">
    <source>
        <dbReference type="EMBL" id="KAF5317485.1"/>
    </source>
</evidence>
<evidence type="ECO:0000259" key="2">
    <source>
        <dbReference type="Pfam" id="PF09994"/>
    </source>
</evidence>
<sequence length="586" mass="65839">MPLSTSNHTQEPTAHSISATLNDYGFTGAPESRLPQPGPAVIPPEHDARTLIVCFDGTGDQFDSDNSNVVQLVSMLKRDDRTKQLVYYQSGIGTYTSPKVASPFVSRIKKTLDVMFAWNLNAHVMSGYEFLMQHYITGDKICIFGFSRGAYTARSLAGMLHKVGLLPAGNYQQVPFAYKMYARHDYIGWEQSNEFKKAFAVDVTIEFIGVWDTVDSVGLIPKRLPFTTSNTIVRTFRHAVALDERRAKFKANLWNRPNATELGYGSDVDAPPPRPKKVKKSKTKDNKTNGATTSDSKVADNKANGETVAPTRPPLITVPTAGTEKSSKSENSKVPTIKKLKESQEDKRLTSLEKMYSTSQDTTDVEEVWFAGCHCDVGGGSVSNKTRHSLARIALRWMVRECFKANTGIMFKSDALMAIGLIPATLYPHVLPRPPPLPVGDNTIRSPPSVPIPIRPHALLKKKHHPEIKPLIDAARSPFLGSEEEEELKDALSPKYDQLKMKKGWWLLELLPMHLRYQRSDDEWVTEFKSNMAEPRFIPQQRRSGMKVHRSVKARMEAEHEDQKARAKGKRYVPKPVFKVEPHWVD</sequence>
<evidence type="ECO:0000256" key="1">
    <source>
        <dbReference type="SAM" id="MobiDB-lite"/>
    </source>
</evidence>
<keyword evidence="4" id="KW-1185">Reference proteome</keyword>
<dbReference type="OrthoDB" id="3162439at2759"/>
<reference evidence="3 4" key="1">
    <citation type="journal article" date="2020" name="ISME J.">
        <title>Uncovering the hidden diversity of litter-decomposition mechanisms in mushroom-forming fungi.</title>
        <authorList>
            <person name="Floudas D."/>
            <person name="Bentzer J."/>
            <person name="Ahren D."/>
            <person name="Johansson T."/>
            <person name="Persson P."/>
            <person name="Tunlid A."/>
        </authorList>
    </citation>
    <scope>NUCLEOTIDE SEQUENCE [LARGE SCALE GENOMIC DNA]</scope>
    <source>
        <strain evidence="3 4">CBS 101986</strain>
    </source>
</reference>
<dbReference type="EMBL" id="JAACJJ010000033">
    <property type="protein sequence ID" value="KAF5317485.1"/>
    <property type="molecule type" value="Genomic_DNA"/>
</dbReference>
<evidence type="ECO:0000313" key="4">
    <source>
        <dbReference type="Proteomes" id="UP000567179"/>
    </source>
</evidence>
<name>A0A8H5EYP8_9AGAR</name>
<dbReference type="PANTHER" id="PTHR33840:SF2">
    <property type="entry name" value="TLE1 PHOSPHOLIPASE DOMAIN-CONTAINING PROTEIN"/>
    <property type="match status" value="1"/>
</dbReference>
<feature type="region of interest" description="Disordered" evidence="1">
    <location>
        <begin position="260"/>
        <end position="335"/>
    </location>
</feature>
<dbReference type="InterPro" id="IPR029058">
    <property type="entry name" value="AB_hydrolase_fold"/>
</dbReference>
<dbReference type="Proteomes" id="UP000567179">
    <property type="component" value="Unassembled WGS sequence"/>
</dbReference>
<feature type="region of interest" description="Disordered" evidence="1">
    <location>
        <begin position="553"/>
        <end position="572"/>
    </location>
</feature>
<accession>A0A8H5EYP8</accession>
<dbReference type="AlphaFoldDB" id="A0A8H5EYP8"/>
<dbReference type="SUPFAM" id="SSF53474">
    <property type="entry name" value="alpha/beta-Hydrolases"/>
    <property type="match status" value="1"/>
</dbReference>
<protein>
    <recommendedName>
        <fullName evidence="2">T6SS Phospholipase effector Tle1-like catalytic domain-containing protein</fullName>
    </recommendedName>
</protein>